<protein>
    <submittedName>
        <fullName evidence="2">Uncharacterized protein</fullName>
    </submittedName>
</protein>
<sequence length="159" mass="18713">MIGDYMKTILFISIQLLLSTVQYFSIYRFFPSLAKHVSLHELGEIDYPESSDFNKTLGYVFMIFTFVCTCLIFILSGLNEHSFFTIVFRMLSIFICAELYDDFILDDLLINKIYRWVYRRYMHKEATGRCHHQRNGQELIRVLLGIPAITFLALLISLI</sequence>
<feature type="transmembrane region" description="Helical" evidence="1">
    <location>
        <begin position="56"/>
        <end position="75"/>
    </location>
</feature>
<evidence type="ECO:0000256" key="1">
    <source>
        <dbReference type="SAM" id="Phobius"/>
    </source>
</evidence>
<dbReference type="EMBL" id="JQBL01000007">
    <property type="protein sequence ID" value="KRN50586.1"/>
    <property type="molecule type" value="Genomic_DNA"/>
</dbReference>
<feature type="transmembrane region" description="Helical" evidence="1">
    <location>
        <begin position="139"/>
        <end position="158"/>
    </location>
</feature>
<dbReference type="Proteomes" id="UP000051841">
    <property type="component" value="Unassembled WGS sequence"/>
</dbReference>
<evidence type="ECO:0000313" key="3">
    <source>
        <dbReference type="Proteomes" id="UP000051841"/>
    </source>
</evidence>
<dbReference type="AlphaFoldDB" id="A0A0R2HM43"/>
<evidence type="ECO:0000313" key="2">
    <source>
        <dbReference type="EMBL" id="KRN50586.1"/>
    </source>
</evidence>
<feature type="transmembrane region" description="Helical" evidence="1">
    <location>
        <begin position="9"/>
        <end position="30"/>
    </location>
</feature>
<proteinExistence type="predicted"/>
<reference evidence="2 3" key="1">
    <citation type="journal article" date="2015" name="Genome Announc.">
        <title>Expanding the biotechnology potential of lactobacilli through comparative genomics of 213 strains and associated genera.</title>
        <authorList>
            <person name="Sun Z."/>
            <person name="Harris H.M."/>
            <person name="McCann A."/>
            <person name="Guo C."/>
            <person name="Argimon S."/>
            <person name="Zhang W."/>
            <person name="Yang X."/>
            <person name="Jeffery I.B."/>
            <person name="Cooney J.C."/>
            <person name="Kagawa T.F."/>
            <person name="Liu W."/>
            <person name="Song Y."/>
            <person name="Salvetti E."/>
            <person name="Wrobel A."/>
            <person name="Rasinkangas P."/>
            <person name="Parkhill J."/>
            <person name="Rea M.C."/>
            <person name="O'Sullivan O."/>
            <person name="Ritari J."/>
            <person name="Douillard F.P."/>
            <person name="Paul Ross R."/>
            <person name="Yang R."/>
            <person name="Briner A.E."/>
            <person name="Felis G.E."/>
            <person name="de Vos W.M."/>
            <person name="Barrangou R."/>
            <person name="Klaenhammer T.R."/>
            <person name="Caufield P.W."/>
            <person name="Cui Y."/>
            <person name="Zhang H."/>
            <person name="O'Toole P.W."/>
        </authorList>
    </citation>
    <scope>NUCLEOTIDE SEQUENCE [LARGE SCALE GENOMIC DNA]</scope>
    <source>
        <strain evidence="2 3">DSM 20405</strain>
    </source>
</reference>
<keyword evidence="3" id="KW-1185">Reference proteome</keyword>
<dbReference type="PATRIC" id="fig|1410657.5.peg.1966"/>
<keyword evidence="1" id="KW-1133">Transmembrane helix</keyword>
<accession>A0A0R2HM43</accession>
<organism evidence="2 3">
    <name type="scientific">Kandleria vitulina DSM 20405</name>
    <dbReference type="NCBI Taxonomy" id="1410657"/>
    <lineage>
        <taxon>Bacteria</taxon>
        <taxon>Bacillati</taxon>
        <taxon>Bacillota</taxon>
        <taxon>Erysipelotrichia</taxon>
        <taxon>Erysipelotrichales</taxon>
        <taxon>Coprobacillaceae</taxon>
        <taxon>Kandleria</taxon>
    </lineage>
</organism>
<comment type="caution">
    <text evidence="2">The sequence shown here is derived from an EMBL/GenBank/DDBJ whole genome shotgun (WGS) entry which is preliminary data.</text>
</comment>
<name>A0A0R2HM43_9FIRM</name>
<gene>
    <name evidence="2" type="ORF">IV49_GL001904</name>
</gene>
<keyword evidence="1" id="KW-0472">Membrane</keyword>
<keyword evidence="1" id="KW-0812">Transmembrane</keyword>